<dbReference type="EnsemblMetazoa" id="CLYHEMT021801.1">
    <property type="protein sequence ID" value="CLYHEMP021801.1"/>
    <property type="gene ID" value="CLYHEMG021801"/>
</dbReference>
<proteinExistence type="predicted"/>
<feature type="region of interest" description="Disordered" evidence="1">
    <location>
        <begin position="1"/>
        <end position="44"/>
    </location>
</feature>
<evidence type="ECO:0000313" key="2">
    <source>
        <dbReference type="EnsemblMetazoa" id="CLYHEMP021801.1"/>
    </source>
</evidence>
<name>A0A7M6DQ68_9CNID</name>
<keyword evidence="3" id="KW-1185">Reference proteome</keyword>
<evidence type="ECO:0000313" key="3">
    <source>
        <dbReference type="Proteomes" id="UP000594262"/>
    </source>
</evidence>
<dbReference type="OrthoDB" id="5986971at2759"/>
<dbReference type="RefSeq" id="XP_066935089.1">
    <property type="nucleotide sequence ID" value="XM_067078988.1"/>
</dbReference>
<dbReference type="GeneID" id="136822711"/>
<protein>
    <submittedName>
        <fullName evidence="2">Uncharacterized protein</fullName>
    </submittedName>
</protein>
<evidence type="ECO:0000256" key="1">
    <source>
        <dbReference type="SAM" id="MobiDB-lite"/>
    </source>
</evidence>
<sequence>MEPSNEYVNVISQRSDVSRGSRIGEKDSSDHVDPESQDFHASDKLSKSFSIERAKVTSTPLKHAEKILPSGKSRVFSNPENGSTLVIDNVDTKVRVSDMTEEHQNIDIHHTAKMAVMHRVNCNHLNDTKPATALSELDHEAFICKASDHTKQRLNYMTLISRIITSSIPALEPFSKFVVNHTPHQYAEEMSKKSESIFLGLIYENENTTQGIMKFFKTCSNINRRMAKEKTK</sequence>
<accession>A0A7M6DQ68</accession>
<reference evidence="2" key="1">
    <citation type="submission" date="2021-01" db="UniProtKB">
        <authorList>
            <consortium name="EnsemblMetazoa"/>
        </authorList>
    </citation>
    <scope>IDENTIFICATION</scope>
</reference>
<dbReference type="Proteomes" id="UP000594262">
    <property type="component" value="Unplaced"/>
</dbReference>
<dbReference type="AlphaFoldDB" id="A0A7M6DQ68"/>
<feature type="compositionally biased region" description="Polar residues" evidence="1">
    <location>
        <begin position="1"/>
        <end position="15"/>
    </location>
</feature>
<organism evidence="2 3">
    <name type="scientific">Clytia hemisphaerica</name>
    <dbReference type="NCBI Taxonomy" id="252671"/>
    <lineage>
        <taxon>Eukaryota</taxon>
        <taxon>Metazoa</taxon>
        <taxon>Cnidaria</taxon>
        <taxon>Hydrozoa</taxon>
        <taxon>Hydroidolina</taxon>
        <taxon>Leptothecata</taxon>
        <taxon>Obeliida</taxon>
        <taxon>Clytiidae</taxon>
        <taxon>Clytia</taxon>
    </lineage>
</organism>
<feature type="compositionally biased region" description="Basic and acidic residues" evidence="1">
    <location>
        <begin position="16"/>
        <end position="44"/>
    </location>
</feature>